<dbReference type="EMBL" id="JACGWK010000010">
    <property type="protein sequence ID" value="KAL0331629.1"/>
    <property type="molecule type" value="Genomic_DNA"/>
</dbReference>
<proteinExistence type="predicted"/>
<reference evidence="1" key="1">
    <citation type="submission" date="2020-06" db="EMBL/GenBank/DDBJ databases">
        <authorList>
            <person name="Li T."/>
            <person name="Hu X."/>
            <person name="Zhang T."/>
            <person name="Song X."/>
            <person name="Zhang H."/>
            <person name="Dai N."/>
            <person name="Sheng W."/>
            <person name="Hou X."/>
            <person name="Wei L."/>
        </authorList>
    </citation>
    <scope>NUCLEOTIDE SEQUENCE</scope>
    <source>
        <strain evidence="1">G01</strain>
        <tissue evidence="1">Leaf</tissue>
    </source>
</reference>
<accession>A0AAW2MLG9</accession>
<dbReference type="AlphaFoldDB" id="A0AAW2MLG9"/>
<name>A0AAW2MLG9_9LAMI</name>
<protein>
    <submittedName>
        <fullName evidence="1">Uncharacterized protein</fullName>
    </submittedName>
</protein>
<comment type="caution">
    <text evidence="1">The sequence shown here is derived from an EMBL/GenBank/DDBJ whole genome shotgun (WGS) entry which is preliminary data.</text>
</comment>
<evidence type="ECO:0000313" key="1">
    <source>
        <dbReference type="EMBL" id="KAL0331629.1"/>
    </source>
</evidence>
<reference evidence="1" key="2">
    <citation type="journal article" date="2024" name="Plant">
        <title>Genomic evolution and insights into agronomic trait innovations of Sesamum species.</title>
        <authorList>
            <person name="Miao H."/>
            <person name="Wang L."/>
            <person name="Qu L."/>
            <person name="Liu H."/>
            <person name="Sun Y."/>
            <person name="Le M."/>
            <person name="Wang Q."/>
            <person name="Wei S."/>
            <person name="Zheng Y."/>
            <person name="Lin W."/>
            <person name="Duan Y."/>
            <person name="Cao H."/>
            <person name="Xiong S."/>
            <person name="Wang X."/>
            <person name="Wei L."/>
            <person name="Li C."/>
            <person name="Ma Q."/>
            <person name="Ju M."/>
            <person name="Zhao R."/>
            <person name="Li G."/>
            <person name="Mu C."/>
            <person name="Tian Q."/>
            <person name="Mei H."/>
            <person name="Zhang T."/>
            <person name="Gao T."/>
            <person name="Zhang H."/>
        </authorList>
    </citation>
    <scope>NUCLEOTIDE SEQUENCE</scope>
    <source>
        <strain evidence="1">G01</strain>
    </source>
</reference>
<organism evidence="1">
    <name type="scientific">Sesamum angustifolium</name>
    <dbReference type="NCBI Taxonomy" id="2727405"/>
    <lineage>
        <taxon>Eukaryota</taxon>
        <taxon>Viridiplantae</taxon>
        <taxon>Streptophyta</taxon>
        <taxon>Embryophyta</taxon>
        <taxon>Tracheophyta</taxon>
        <taxon>Spermatophyta</taxon>
        <taxon>Magnoliopsida</taxon>
        <taxon>eudicotyledons</taxon>
        <taxon>Gunneridae</taxon>
        <taxon>Pentapetalae</taxon>
        <taxon>asterids</taxon>
        <taxon>lamiids</taxon>
        <taxon>Lamiales</taxon>
        <taxon>Pedaliaceae</taxon>
        <taxon>Sesamum</taxon>
    </lineage>
</organism>
<sequence length="79" mass="8539">MAQGYPPNGEAPSFLDLGVALENARIFLSKLQHQHFAFCTEFGGCLAEETLDHVLGEVEAKMKRSPSLEAAIDSVEGMS</sequence>
<gene>
    <name evidence="1" type="ORF">Sangu_1708400</name>
</gene>